<evidence type="ECO:0000313" key="1">
    <source>
        <dbReference type="EMBL" id="AAM51961.1"/>
    </source>
</evidence>
<sequence length="67" mass="7660">MRIANTFTYIQLKLNRQQKTRTVRGNFQTCDCYFGRPLACTIQDALLHSLHMTGMTLLLNAEHGSSE</sequence>
<protein>
    <submittedName>
        <fullName evidence="1">GM04363p</fullName>
    </submittedName>
</protein>
<name>Q8MRE1_DROME</name>
<proteinExistence type="evidence at transcript level"/>
<dbReference type="AlphaFoldDB" id="Q8MRE1"/>
<accession>Q8MRE1</accession>
<organism evidence="1">
    <name type="scientific">Drosophila melanogaster</name>
    <name type="common">Fruit fly</name>
    <dbReference type="NCBI Taxonomy" id="7227"/>
    <lineage>
        <taxon>Eukaryota</taxon>
        <taxon>Metazoa</taxon>
        <taxon>Ecdysozoa</taxon>
        <taxon>Arthropoda</taxon>
        <taxon>Hexapoda</taxon>
        <taxon>Insecta</taxon>
        <taxon>Pterygota</taxon>
        <taxon>Neoptera</taxon>
        <taxon>Endopterygota</taxon>
        <taxon>Diptera</taxon>
        <taxon>Brachycera</taxon>
        <taxon>Muscomorpha</taxon>
        <taxon>Ephydroidea</taxon>
        <taxon>Drosophilidae</taxon>
        <taxon>Drosophila</taxon>
        <taxon>Sophophora</taxon>
    </lineage>
</organism>
<reference evidence="1" key="1">
    <citation type="submission" date="2002-06" db="EMBL/GenBank/DDBJ databases">
        <authorList>
            <person name="Stapleton M."/>
            <person name="Brokstein P."/>
            <person name="Hong L."/>
            <person name="Agbayani A."/>
            <person name="Carlson J."/>
            <person name="Champe M."/>
            <person name="Chavez C."/>
            <person name="Dorsett V."/>
            <person name="Dresnek D."/>
            <person name="Farfan D."/>
            <person name="Frise E."/>
            <person name="George R."/>
            <person name="Gonzalez M."/>
            <person name="Guarin H."/>
            <person name="Kronmiller B."/>
            <person name="Li P."/>
            <person name="Liao G."/>
            <person name="Miranda A."/>
            <person name="Mungall C.J."/>
            <person name="Nunoo J."/>
            <person name="Pacleb J."/>
            <person name="Paragas V."/>
            <person name="Park S."/>
            <person name="Patel S."/>
            <person name="Phouanenavong S."/>
            <person name="Wan K."/>
            <person name="Yu C."/>
            <person name="Lewis S.E."/>
            <person name="Rubin G.M."/>
            <person name="Celniker S."/>
        </authorList>
    </citation>
    <scope>NUCLEOTIDE SEQUENCE</scope>
</reference>
<dbReference type="EMBL" id="AY121634">
    <property type="protein sequence ID" value="AAM51961.1"/>
    <property type="molecule type" value="mRNA"/>
</dbReference>